<feature type="non-terminal residue" evidence="3">
    <location>
        <position position="261"/>
    </location>
</feature>
<gene>
    <name evidence="3" type="ORF">MSPICULIGERA_LOCUS9849</name>
</gene>
<accession>A0AA36CN87</accession>
<keyword evidence="2" id="KW-1133">Transmembrane helix</keyword>
<evidence type="ECO:0000313" key="4">
    <source>
        <dbReference type="Proteomes" id="UP001177023"/>
    </source>
</evidence>
<feature type="region of interest" description="Disordered" evidence="1">
    <location>
        <begin position="1"/>
        <end position="40"/>
    </location>
</feature>
<feature type="compositionally biased region" description="Basic and acidic residues" evidence="1">
    <location>
        <begin position="1"/>
        <end position="20"/>
    </location>
</feature>
<dbReference type="Proteomes" id="UP001177023">
    <property type="component" value="Unassembled WGS sequence"/>
</dbReference>
<keyword evidence="4" id="KW-1185">Reference proteome</keyword>
<keyword evidence="2" id="KW-0472">Membrane</keyword>
<feature type="transmembrane region" description="Helical" evidence="2">
    <location>
        <begin position="133"/>
        <end position="153"/>
    </location>
</feature>
<reference evidence="3" key="1">
    <citation type="submission" date="2023-06" db="EMBL/GenBank/DDBJ databases">
        <authorList>
            <person name="Delattre M."/>
        </authorList>
    </citation>
    <scope>NUCLEOTIDE SEQUENCE</scope>
    <source>
        <strain evidence="3">AF72</strain>
    </source>
</reference>
<keyword evidence="2" id="KW-0812">Transmembrane</keyword>
<name>A0AA36CN87_9BILA</name>
<feature type="transmembrane region" description="Helical" evidence="2">
    <location>
        <begin position="197"/>
        <end position="218"/>
    </location>
</feature>
<evidence type="ECO:0000256" key="2">
    <source>
        <dbReference type="SAM" id="Phobius"/>
    </source>
</evidence>
<protein>
    <submittedName>
        <fullName evidence="3">Uncharacterized protein</fullName>
    </submittedName>
</protein>
<dbReference type="AlphaFoldDB" id="A0AA36CN87"/>
<evidence type="ECO:0000256" key="1">
    <source>
        <dbReference type="SAM" id="MobiDB-lite"/>
    </source>
</evidence>
<comment type="caution">
    <text evidence="3">The sequence shown here is derived from an EMBL/GenBank/DDBJ whole genome shotgun (WGS) entry which is preliminary data.</text>
</comment>
<proteinExistence type="predicted"/>
<organism evidence="3 4">
    <name type="scientific">Mesorhabditis spiculigera</name>
    <dbReference type="NCBI Taxonomy" id="96644"/>
    <lineage>
        <taxon>Eukaryota</taxon>
        <taxon>Metazoa</taxon>
        <taxon>Ecdysozoa</taxon>
        <taxon>Nematoda</taxon>
        <taxon>Chromadorea</taxon>
        <taxon>Rhabditida</taxon>
        <taxon>Rhabditina</taxon>
        <taxon>Rhabditomorpha</taxon>
        <taxon>Rhabditoidea</taxon>
        <taxon>Rhabditidae</taxon>
        <taxon>Mesorhabditinae</taxon>
        <taxon>Mesorhabditis</taxon>
    </lineage>
</organism>
<evidence type="ECO:0000313" key="3">
    <source>
        <dbReference type="EMBL" id="CAJ0571444.1"/>
    </source>
</evidence>
<sequence>MRKPPPEDMKAQKAEERKPLTGEIGSTPSKPRTTGPPPTVGVLRMTDELPSKSNVDIIIQQPTDSEDGIRKRGSLEGTVLHPDKSGAVSLTIPDANVSHVQVIDGGGLRKTFSMENIRVKLREQRERFQRHQCAGIILFLILGTICQMLSYLASVWAAQLNAEIIQAAVSNEHALKFNLKKNMATGPSKYLIGLLNFGGRLLSAIGTVLLVQVIVSYCKRRRYNTVLKSAAGESDELIGEIHGGITEYAGEGCVSCFQSLT</sequence>
<dbReference type="EMBL" id="CATQJA010002566">
    <property type="protein sequence ID" value="CAJ0571444.1"/>
    <property type="molecule type" value="Genomic_DNA"/>
</dbReference>